<evidence type="ECO:0000256" key="1">
    <source>
        <dbReference type="ARBA" id="ARBA00004123"/>
    </source>
</evidence>
<dbReference type="SUPFAM" id="SSF56281">
    <property type="entry name" value="Metallo-hydrolase/oxidoreductase"/>
    <property type="match status" value="1"/>
</dbReference>
<keyword evidence="5" id="KW-0539">Nucleus</keyword>
<comment type="similarity">
    <text evidence="2">Belongs to the DNA repair metallo-beta-lactamase (DRMBL) family.</text>
</comment>
<dbReference type="InterPro" id="IPR036866">
    <property type="entry name" value="RibonucZ/Hydroxyglut_hydro"/>
</dbReference>
<dbReference type="InterPro" id="IPR011084">
    <property type="entry name" value="DRMBL"/>
</dbReference>
<dbReference type="STRING" id="151549.A0A4C1VYT0"/>
<dbReference type="GO" id="GO:0006303">
    <property type="term" value="P:double-strand break repair via nonhomologous end joining"/>
    <property type="evidence" value="ECO:0007669"/>
    <property type="project" value="TreeGrafter"/>
</dbReference>
<evidence type="ECO:0000256" key="4">
    <source>
        <dbReference type="ARBA" id="ARBA00023204"/>
    </source>
</evidence>
<dbReference type="PANTHER" id="PTHR23240:SF6">
    <property type="entry name" value="DNA CROSS-LINK REPAIR 1A PROTEIN"/>
    <property type="match status" value="1"/>
</dbReference>
<accession>A0A4C1VYT0</accession>
<dbReference type="GO" id="GO:0005634">
    <property type="term" value="C:nucleus"/>
    <property type="evidence" value="ECO:0007669"/>
    <property type="project" value="UniProtKB-SubCell"/>
</dbReference>
<evidence type="ECO:0000259" key="6">
    <source>
        <dbReference type="Pfam" id="PF07522"/>
    </source>
</evidence>
<keyword evidence="3" id="KW-0227">DNA damage</keyword>
<evidence type="ECO:0000256" key="5">
    <source>
        <dbReference type="ARBA" id="ARBA00023242"/>
    </source>
</evidence>
<evidence type="ECO:0000313" key="8">
    <source>
        <dbReference type="Proteomes" id="UP000299102"/>
    </source>
</evidence>
<dbReference type="EMBL" id="BGZK01000428">
    <property type="protein sequence ID" value="GBP42997.1"/>
    <property type="molecule type" value="Genomic_DNA"/>
</dbReference>
<feature type="domain" description="DNA repair metallo-beta-lactamase" evidence="6">
    <location>
        <begin position="206"/>
        <end position="277"/>
    </location>
</feature>
<evidence type="ECO:0000313" key="7">
    <source>
        <dbReference type="EMBL" id="GBP42997.1"/>
    </source>
</evidence>
<dbReference type="GO" id="GO:0036297">
    <property type="term" value="P:interstrand cross-link repair"/>
    <property type="evidence" value="ECO:0007669"/>
    <property type="project" value="TreeGrafter"/>
</dbReference>
<name>A0A4C1VYT0_EUMVA</name>
<gene>
    <name evidence="7" type="primary">Dclre1a</name>
    <name evidence="7" type="ORF">EVAR_49485_1</name>
</gene>
<dbReference type="GO" id="GO:0035312">
    <property type="term" value="F:5'-3' DNA exonuclease activity"/>
    <property type="evidence" value="ECO:0007669"/>
    <property type="project" value="TreeGrafter"/>
</dbReference>
<comment type="subcellular location">
    <subcellularLocation>
        <location evidence="1">Nucleus</location>
    </subcellularLocation>
</comment>
<evidence type="ECO:0000256" key="2">
    <source>
        <dbReference type="ARBA" id="ARBA00010304"/>
    </source>
</evidence>
<organism evidence="7 8">
    <name type="scientific">Eumeta variegata</name>
    <name type="common">Bagworm moth</name>
    <name type="synonym">Eumeta japonica</name>
    <dbReference type="NCBI Taxonomy" id="151549"/>
    <lineage>
        <taxon>Eukaryota</taxon>
        <taxon>Metazoa</taxon>
        <taxon>Ecdysozoa</taxon>
        <taxon>Arthropoda</taxon>
        <taxon>Hexapoda</taxon>
        <taxon>Insecta</taxon>
        <taxon>Pterygota</taxon>
        <taxon>Neoptera</taxon>
        <taxon>Endopterygota</taxon>
        <taxon>Lepidoptera</taxon>
        <taxon>Glossata</taxon>
        <taxon>Ditrysia</taxon>
        <taxon>Tineoidea</taxon>
        <taxon>Psychidae</taxon>
        <taxon>Oiketicinae</taxon>
        <taxon>Eumeta</taxon>
    </lineage>
</organism>
<proteinExistence type="inferred from homology"/>
<sequence length="319" mass="36204">MLIFTLLNGKTILHTGDFRATPAMESYPIFWNKDIHTVYLDTTYCNPRYDFPTQDQSLEMALYLLRQKKQEVEKAGHSFSSVLIVCGTYTIGKEKFLLGIARRVGCSVWASSEKATVISAVEGHVFNMPPPQTCQLHALPMRDLTYENNFAKETIVNQRAISEKNSSERKRVKARLIQYAMRACTGSSVWQVCCGFARPSVVNGSKRFFRGLDSFKGTFNEVVAFKPSGWENGKNSTIEKDKVTIHGIPYSEHSSFSEMVRFIKYLKPKLVVPTVDISGGVKSVQKYFPCPLVYKEDDTHQTRVTDYFSMQRQQVPAVT</sequence>
<dbReference type="Pfam" id="PF07522">
    <property type="entry name" value="DRMBL"/>
    <property type="match status" value="1"/>
</dbReference>
<reference evidence="7 8" key="1">
    <citation type="journal article" date="2019" name="Commun. Biol.">
        <title>The bagworm genome reveals a unique fibroin gene that provides high tensile strength.</title>
        <authorList>
            <person name="Kono N."/>
            <person name="Nakamura H."/>
            <person name="Ohtoshi R."/>
            <person name="Tomita M."/>
            <person name="Numata K."/>
            <person name="Arakawa K."/>
        </authorList>
    </citation>
    <scope>NUCLEOTIDE SEQUENCE [LARGE SCALE GENOMIC DNA]</scope>
</reference>
<dbReference type="Proteomes" id="UP000299102">
    <property type="component" value="Unassembled WGS sequence"/>
</dbReference>
<dbReference type="Gene3D" id="3.40.50.12650">
    <property type="match status" value="1"/>
</dbReference>
<keyword evidence="4" id="KW-0234">DNA repair</keyword>
<protein>
    <submittedName>
        <fullName evidence="7">DNA cross-link repair 1A protein</fullName>
    </submittedName>
</protein>
<dbReference type="AlphaFoldDB" id="A0A4C1VYT0"/>
<dbReference type="GO" id="GO:0003684">
    <property type="term" value="F:damaged DNA binding"/>
    <property type="evidence" value="ECO:0007669"/>
    <property type="project" value="TreeGrafter"/>
</dbReference>
<dbReference type="OrthoDB" id="262529at2759"/>
<dbReference type="PANTHER" id="PTHR23240">
    <property type="entry name" value="DNA CROSS-LINK REPAIR PROTEIN PSO2/SNM1-RELATED"/>
    <property type="match status" value="1"/>
</dbReference>
<keyword evidence="8" id="KW-1185">Reference proteome</keyword>
<comment type="caution">
    <text evidence="7">The sequence shown here is derived from an EMBL/GenBank/DDBJ whole genome shotgun (WGS) entry which is preliminary data.</text>
</comment>
<evidence type="ECO:0000256" key="3">
    <source>
        <dbReference type="ARBA" id="ARBA00022763"/>
    </source>
</evidence>